<dbReference type="AlphaFoldDB" id="A0AAD8VRP1"/>
<dbReference type="PANTHER" id="PTHR46148">
    <property type="entry name" value="CHROMO DOMAIN-CONTAINING PROTEIN"/>
    <property type="match status" value="1"/>
</dbReference>
<feature type="domain" description="Tf2-1-like SH3-like" evidence="2">
    <location>
        <begin position="32"/>
        <end position="95"/>
    </location>
</feature>
<keyword evidence="4" id="KW-1185">Reference proteome</keyword>
<sequence length="225" mass="26081">MKKLLKMHLEHVRLRMKHQADKGRTERHFEEGDWVYLKLQPYLQSSVERRANHKLSFKYFAPFQIEKKVGTVAYKLILPEHSLVHPVFHVSLLKKSLPREIMAEATLPPDASTEQVPERVLARRRRILGNTTLLEGKVVWSGVSDNLATWDNLQELKKRFPEAPAWGQAGSQGEGDVTNPATGLTRRHAVDEHLKFCPVPEAKELRQSRRERRHNHRVNGPEWTT</sequence>
<evidence type="ECO:0000259" key="2">
    <source>
        <dbReference type="Pfam" id="PF24626"/>
    </source>
</evidence>
<dbReference type="PANTHER" id="PTHR46148:SF55">
    <property type="match status" value="1"/>
</dbReference>
<accession>A0AAD8VRP1</accession>
<protein>
    <recommendedName>
        <fullName evidence="2">Tf2-1-like SH3-like domain-containing protein</fullName>
    </recommendedName>
</protein>
<proteinExistence type="predicted"/>
<dbReference type="Pfam" id="PF24626">
    <property type="entry name" value="SH3_Tf2-1"/>
    <property type="match status" value="1"/>
</dbReference>
<dbReference type="SUPFAM" id="SSF54160">
    <property type="entry name" value="Chromo domain-like"/>
    <property type="match status" value="1"/>
</dbReference>
<evidence type="ECO:0000313" key="3">
    <source>
        <dbReference type="EMBL" id="KAK1617297.1"/>
    </source>
</evidence>
<dbReference type="Proteomes" id="UP001231189">
    <property type="component" value="Unassembled WGS sequence"/>
</dbReference>
<comment type="caution">
    <text evidence="3">The sequence shown here is derived from an EMBL/GenBank/DDBJ whole genome shotgun (WGS) entry which is preliminary data.</text>
</comment>
<reference evidence="3" key="1">
    <citation type="submission" date="2023-07" db="EMBL/GenBank/DDBJ databases">
        <title>A chromosome-level genome assembly of Lolium multiflorum.</title>
        <authorList>
            <person name="Chen Y."/>
            <person name="Copetti D."/>
            <person name="Kolliker R."/>
            <person name="Studer B."/>
        </authorList>
    </citation>
    <scope>NUCLEOTIDE SEQUENCE</scope>
    <source>
        <strain evidence="3">02402/16</strain>
        <tissue evidence="3">Leaf</tissue>
    </source>
</reference>
<feature type="region of interest" description="Disordered" evidence="1">
    <location>
        <begin position="202"/>
        <end position="225"/>
    </location>
</feature>
<dbReference type="InterPro" id="IPR056924">
    <property type="entry name" value="SH3_Tf2-1"/>
</dbReference>
<evidence type="ECO:0000256" key="1">
    <source>
        <dbReference type="SAM" id="MobiDB-lite"/>
    </source>
</evidence>
<dbReference type="InterPro" id="IPR016197">
    <property type="entry name" value="Chromo-like_dom_sf"/>
</dbReference>
<gene>
    <name evidence="3" type="ORF">QYE76_022814</name>
</gene>
<organism evidence="3 4">
    <name type="scientific">Lolium multiflorum</name>
    <name type="common">Italian ryegrass</name>
    <name type="synonym">Lolium perenne subsp. multiflorum</name>
    <dbReference type="NCBI Taxonomy" id="4521"/>
    <lineage>
        <taxon>Eukaryota</taxon>
        <taxon>Viridiplantae</taxon>
        <taxon>Streptophyta</taxon>
        <taxon>Embryophyta</taxon>
        <taxon>Tracheophyta</taxon>
        <taxon>Spermatophyta</taxon>
        <taxon>Magnoliopsida</taxon>
        <taxon>Liliopsida</taxon>
        <taxon>Poales</taxon>
        <taxon>Poaceae</taxon>
        <taxon>BOP clade</taxon>
        <taxon>Pooideae</taxon>
        <taxon>Poodae</taxon>
        <taxon>Poeae</taxon>
        <taxon>Poeae Chloroplast Group 2 (Poeae type)</taxon>
        <taxon>Loliodinae</taxon>
        <taxon>Loliinae</taxon>
        <taxon>Lolium</taxon>
    </lineage>
</organism>
<name>A0AAD8VRP1_LOLMU</name>
<dbReference type="EMBL" id="JAUUTY010000006">
    <property type="protein sequence ID" value="KAK1617297.1"/>
    <property type="molecule type" value="Genomic_DNA"/>
</dbReference>
<evidence type="ECO:0000313" key="4">
    <source>
        <dbReference type="Proteomes" id="UP001231189"/>
    </source>
</evidence>